<dbReference type="PANTHER" id="PTHR24189">
    <property type="entry name" value="MYOTROPHIN"/>
    <property type="match status" value="1"/>
</dbReference>
<dbReference type="EMBL" id="MDYP01000001">
    <property type="protein sequence ID" value="OQE12304.1"/>
    <property type="molecule type" value="Genomic_DNA"/>
</dbReference>
<dbReference type="SUPFAM" id="SSF48403">
    <property type="entry name" value="Ankyrin repeat"/>
    <property type="match status" value="1"/>
</dbReference>
<reference evidence="4" key="1">
    <citation type="journal article" date="2017" name="Nat. Microbiol.">
        <title>Global analysis of biosynthetic gene clusters reveals vast potential of secondary metabolite production in Penicillium species.</title>
        <authorList>
            <person name="Nielsen J.C."/>
            <person name="Grijseels S."/>
            <person name="Prigent S."/>
            <person name="Ji B."/>
            <person name="Dainat J."/>
            <person name="Nielsen K.F."/>
            <person name="Frisvad J.C."/>
            <person name="Workman M."/>
            <person name="Nielsen J."/>
        </authorList>
    </citation>
    <scope>NUCLEOTIDE SEQUENCE [LARGE SCALE GENOMIC DNA]</scope>
    <source>
        <strain evidence="4">IBT 29486</strain>
    </source>
</reference>
<evidence type="ECO:0000313" key="4">
    <source>
        <dbReference type="Proteomes" id="UP000191518"/>
    </source>
</evidence>
<dbReference type="Gene3D" id="1.25.40.20">
    <property type="entry name" value="Ankyrin repeat-containing domain"/>
    <property type="match status" value="2"/>
</dbReference>
<comment type="caution">
    <text evidence="3">The sequence shown here is derived from an EMBL/GenBank/DDBJ whole genome shotgun (WGS) entry which is preliminary data.</text>
</comment>
<dbReference type="PANTHER" id="PTHR24189:SF50">
    <property type="entry name" value="ANKYRIN REPEAT AND SOCS BOX PROTEIN 2"/>
    <property type="match status" value="1"/>
</dbReference>
<dbReference type="Proteomes" id="UP000191518">
    <property type="component" value="Unassembled WGS sequence"/>
</dbReference>
<accession>A0A1V6SF08</accession>
<dbReference type="AlphaFoldDB" id="A0A1V6SF08"/>
<sequence>MDGYQCSHRKGQTKTVLGLKNWNFLRKPYNGEKLAYAVMHGDVETAKEYLHAGVSPNAYSLTGGLLLHVAAAATQPEMIDGFANFVVAFGILDVVQACLDAGVDFNRTYEKTKESVAHYLALHIPTELFDLLAPHLTFETMTKVSAARRTPLQVALGRGECIAMKLIEAGADINPLDKSIDTALLVAIKKHCFKAARLILERHQRFPGKPYRRV</sequence>
<dbReference type="InterPro" id="IPR050745">
    <property type="entry name" value="Multifunctional_regulatory"/>
</dbReference>
<protein>
    <submittedName>
        <fullName evidence="3">Uncharacterized protein</fullName>
    </submittedName>
</protein>
<proteinExistence type="predicted"/>
<organism evidence="3 4">
    <name type="scientific">Penicillium vulpinum</name>
    <dbReference type="NCBI Taxonomy" id="29845"/>
    <lineage>
        <taxon>Eukaryota</taxon>
        <taxon>Fungi</taxon>
        <taxon>Dikarya</taxon>
        <taxon>Ascomycota</taxon>
        <taxon>Pezizomycotina</taxon>
        <taxon>Eurotiomycetes</taxon>
        <taxon>Eurotiomycetidae</taxon>
        <taxon>Eurotiales</taxon>
        <taxon>Aspergillaceae</taxon>
        <taxon>Penicillium</taxon>
    </lineage>
</organism>
<keyword evidence="1" id="KW-0677">Repeat</keyword>
<evidence type="ECO:0000313" key="3">
    <source>
        <dbReference type="EMBL" id="OQE12304.1"/>
    </source>
</evidence>
<evidence type="ECO:0000256" key="2">
    <source>
        <dbReference type="ARBA" id="ARBA00023043"/>
    </source>
</evidence>
<keyword evidence="4" id="KW-1185">Reference proteome</keyword>
<name>A0A1V6SF08_9EURO</name>
<gene>
    <name evidence="3" type="ORF">PENVUL_c001G05096</name>
</gene>
<dbReference type="InterPro" id="IPR036770">
    <property type="entry name" value="Ankyrin_rpt-contain_sf"/>
</dbReference>
<keyword evidence="2" id="KW-0040">ANK repeat</keyword>
<evidence type="ECO:0000256" key="1">
    <source>
        <dbReference type="ARBA" id="ARBA00022737"/>
    </source>
</evidence>